<dbReference type="CDD" id="cd00303">
    <property type="entry name" value="retropepsin_like"/>
    <property type="match status" value="1"/>
</dbReference>
<dbReference type="InterPro" id="IPR032567">
    <property type="entry name" value="RTL1-rel"/>
</dbReference>
<evidence type="ECO:0000259" key="1">
    <source>
        <dbReference type="Pfam" id="PF03732"/>
    </source>
</evidence>
<dbReference type="PANTHER" id="PTHR15503:SF45">
    <property type="entry name" value="RNA-DIRECTED DNA POLYMERASE HOMOLOG"/>
    <property type="match status" value="1"/>
</dbReference>
<dbReference type="GO" id="GO:0006508">
    <property type="term" value="P:proteolysis"/>
    <property type="evidence" value="ECO:0007669"/>
    <property type="project" value="UniProtKB-KW"/>
</dbReference>
<reference evidence="3" key="1">
    <citation type="journal article" date="2019" name="Plant Biotechnol. J.">
        <title>Genome sequencing of the Australian wild diploid species Gossypium australe highlights disease resistance and delayed gland morphogenesis.</title>
        <authorList>
            <person name="Cai Y."/>
            <person name="Cai X."/>
            <person name="Wang Q."/>
            <person name="Wang P."/>
            <person name="Zhang Y."/>
            <person name="Cai C."/>
            <person name="Xu Y."/>
            <person name="Wang K."/>
            <person name="Zhou Z."/>
            <person name="Wang C."/>
            <person name="Geng S."/>
            <person name="Li B."/>
            <person name="Dong Q."/>
            <person name="Hou Y."/>
            <person name="Wang H."/>
            <person name="Ai P."/>
            <person name="Liu Z."/>
            <person name="Yi F."/>
            <person name="Sun M."/>
            <person name="An G."/>
            <person name="Cheng J."/>
            <person name="Zhang Y."/>
            <person name="Shi Q."/>
            <person name="Xie Y."/>
            <person name="Shi X."/>
            <person name="Chang Y."/>
            <person name="Huang F."/>
            <person name="Chen Y."/>
            <person name="Hong S."/>
            <person name="Mi L."/>
            <person name="Sun Q."/>
            <person name="Zhang L."/>
            <person name="Zhou B."/>
            <person name="Peng R."/>
            <person name="Zhang X."/>
            <person name="Liu F."/>
        </authorList>
    </citation>
    <scope>NUCLEOTIDE SEQUENCE [LARGE SCALE GENOMIC DNA]</scope>
    <source>
        <strain evidence="3">cv. PA1801</strain>
    </source>
</reference>
<protein>
    <submittedName>
        <fullName evidence="2">Gag protease polyprotein</fullName>
    </submittedName>
</protein>
<dbReference type="GO" id="GO:0008233">
    <property type="term" value="F:peptidase activity"/>
    <property type="evidence" value="ECO:0007669"/>
    <property type="project" value="UniProtKB-KW"/>
</dbReference>
<dbReference type="Gene3D" id="2.40.70.10">
    <property type="entry name" value="Acid Proteases"/>
    <property type="match status" value="1"/>
</dbReference>
<accession>A0A5B6WRH5</accession>
<dbReference type="InterPro" id="IPR005162">
    <property type="entry name" value="Retrotrans_gag_dom"/>
</dbReference>
<gene>
    <name evidence="2" type="ORF">EPI10_006544</name>
</gene>
<dbReference type="Proteomes" id="UP000325315">
    <property type="component" value="Unassembled WGS sequence"/>
</dbReference>
<evidence type="ECO:0000313" key="3">
    <source>
        <dbReference type="Proteomes" id="UP000325315"/>
    </source>
</evidence>
<dbReference type="InterPro" id="IPR021109">
    <property type="entry name" value="Peptidase_aspartic_dom_sf"/>
</dbReference>
<keyword evidence="2" id="KW-0645">Protease</keyword>
<keyword evidence="3" id="KW-1185">Reference proteome</keyword>
<keyword evidence="2" id="KW-0378">Hydrolase</keyword>
<dbReference type="OrthoDB" id="1749844at2759"/>
<organism evidence="2 3">
    <name type="scientific">Gossypium australe</name>
    <dbReference type="NCBI Taxonomy" id="47621"/>
    <lineage>
        <taxon>Eukaryota</taxon>
        <taxon>Viridiplantae</taxon>
        <taxon>Streptophyta</taxon>
        <taxon>Embryophyta</taxon>
        <taxon>Tracheophyta</taxon>
        <taxon>Spermatophyta</taxon>
        <taxon>Magnoliopsida</taxon>
        <taxon>eudicotyledons</taxon>
        <taxon>Gunneridae</taxon>
        <taxon>Pentapetalae</taxon>
        <taxon>rosids</taxon>
        <taxon>malvids</taxon>
        <taxon>Malvales</taxon>
        <taxon>Malvaceae</taxon>
        <taxon>Malvoideae</taxon>
        <taxon>Gossypium</taxon>
    </lineage>
</organism>
<comment type="caution">
    <text evidence="2">The sequence shown here is derived from an EMBL/GenBank/DDBJ whole genome shotgun (WGS) entry which is preliminary data.</text>
</comment>
<evidence type="ECO:0000313" key="2">
    <source>
        <dbReference type="EMBL" id="KAA3484460.1"/>
    </source>
</evidence>
<dbReference type="EMBL" id="SMMG02000002">
    <property type="protein sequence ID" value="KAA3484460.1"/>
    <property type="molecule type" value="Genomic_DNA"/>
</dbReference>
<dbReference type="PANTHER" id="PTHR15503">
    <property type="entry name" value="LDOC1 RELATED"/>
    <property type="match status" value="1"/>
</dbReference>
<proteinExistence type="predicted"/>
<dbReference type="SUPFAM" id="SSF56672">
    <property type="entry name" value="DNA/RNA polymerases"/>
    <property type="match status" value="1"/>
</dbReference>
<dbReference type="InterPro" id="IPR043502">
    <property type="entry name" value="DNA/RNA_pol_sf"/>
</dbReference>
<name>A0A5B6WRH5_9ROSI</name>
<dbReference type="Gene3D" id="3.10.10.10">
    <property type="entry name" value="HIV Type 1 Reverse Transcriptase, subunit A, domain 1"/>
    <property type="match status" value="1"/>
</dbReference>
<dbReference type="AlphaFoldDB" id="A0A5B6WRH5"/>
<sequence length="409" mass="47705">MKCVVSLLTDSAYQWWKTLVSVVPRDRVSWGFFQEEFWKKYISQRFIDQKRKEFLELKQGRMMVTKYEREFVRLSKYARECVSTEAILCKRFEDELNEDISLYVGVLKLKEFVVLVDRYCKAEELAKEKRRVEIESRDSRKRQLNKSFQSLSKKSRDFATRSATSADFRSLKRRPHQLLVSAMPDRVDRSTCSRSTHSYICMKLVSIMSMPIESTEFVIRVSNPLGKYVLVDRVCKGCPLMIRGHCFPVDLMLLPFDEFDVILGMDWLATHGVIVNYGRKFIELKCENGDLIRVESDKQDRLSAVISSLLTQKYLRKGYDAYLAFMMNTKETELKIKSVPTVCKYPDVFQEELPRLPPIREIDFGIKLALGTTPISIAPYRMAPTELKELKAQLQELMDKGFARPSYSP</sequence>
<feature type="domain" description="Retrotransposon gag" evidence="1">
    <location>
        <begin position="3"/>
        <end position="93"/>
    </location>
</feature>
<dbReference type="Pfam" id="PF03732">
    <property type="entry name" value="Retrotrans_gag"/>
    <property type="match status" value="1"/>
</dbReference>
<dbReference type="Pfam" id="PF08284">
    <property type="entry name" value="RVP_2"/>
    <property type="match status" value="1"/>
</dbReference>